<protein>
    <recommendedName>
        <fullName evidence="2">VOC domain-containing protein</fullName>
    </recommendedName>
</protein>
<dbReference type="Proteomes" id="UP000317043">
    <property type="component" value="Unassembled WGS sequence"/>
</dbReference>
<feature type="domain" description="VOC" evidence="2">
    <location>
        <begin position="205"/>
        <end position="323"/>
    </location>
</feature>
<comment type="caution">
    <text evidence="3">The sequence shown here is derived from an EMBL/GenBank/DDBJ whole genome shotgun (WGS) entry which is preliminary data.</text>
</comment>
<dbReference type="Gene3D" id="3.10.180.10">
    <property type="entry name" value="2,3-Dihydroxybiphenyl 1,2-Dioxygenase, domain 1"/>
    <property type="match status" value="2"/>
</dbReference>
<dbReference type="CDD" id="cd07247">
    <property type="entry name" value="SgaA_N_like"/>
    <property type="match status" value="2"/>
</dbReference>
<dbReference type="EMBL" id="VFOW01000001">
    <property type="protein sequence ID" value="TQL76390.1"/>
    <property type="molecule type" value="Genomic_DNA"/>
</dbReference>
<dbReference type="InterPro" id="IPR004360">
    <property type="entry name" value="Glyas_Fos-R_dOase_dom"/>
</dbReference>
<dbReference type="InterPro" id="IPR041581">
    <property type="entry name" value="Glyoxalase_6"/>
</dbReference>
<keyword evidence="4" id="KW-1185">Reference proteome</keyword>
<dbReference type="PANTHER" id="PTHR33993">
    <property type="entry name" value="GLYOXALASE-RELATED"/>
    <property type="match status" value="1"/>
</dbReference>
<dbReference type="SUPFAM" id="SSF54593">
    <property type="entry name" value="Glyoxalase/Bleomycin resistance protein/Dihydroxybiphenyl dioxygenase"/>
    <property type="match status" value="2"/>
</dbReference>
<dbReference type="InterPro" id="IPR052164">
    <property type="entry name" value="Anthracycline_SecMetBiosynth"/>
</dbReference>
<evidence type="ECO:0000256" key="1">
    <source>
        <dbReference type="SAM" id="MobiDB-lite"/>
    </source>
</evidence>
<organism evidence="3 4">
    <name type="scientific">Stackebrandtia endophytica</name>
    <dbReference type="NCBI Taxonomy" id="1496996"/>
    <lineage>
        <taxon>Bacteria</taxon>
        <taxon>Bacillati</taxon>
        <taxon>Actinomycetota</taxon>
        <taxon>Actinomycetes</taxon>
        <taxon>Glycomycetales</taxon>
        <taxon>Glycomycetaceae</taxon>
        <taxon>Stackebrandtia</taxon>
    </lineage>
</organism>
<dbReference type="InterPro" id="IPR037523">
    <property type="entry name" value="VOC_core"/>
</dbReference>
<dbReference type="Pfam" id="PF18029">
    <property type="entry name" value="Glyoxalase_6"/>
    <property type="match status" value="1"/>
</dbReference>
<name>A0A543AUY9_9ACTN</name>
<sequence length="325" mass="35915">MRSGPVGARIHHRHVSRIRVPSRLGRPPRPTKPGRRDRDGSAEIGHNRPLNWQSEDRRYHGLLLRKLSEMAPQFVEGAPYWVDLSAADVPAAADFYCRLFGWEATDLGEEAGHYTNLTYQGQEVAAIGPAFNTDVTPQWITYFKSNALYDTTKAIEAAGGVVRMPPMDVFDQTSIAQFTDPVGAEFAVSQPKKHTGAGRWGDVGSVCWVELHLRQAEPSVSFYQRVFGWTTRNMPMGGDHEDPYTLLIPSGQDDSFGGIYIDDQSGQTPRWWVYFGVEDHEAAAAKAVEMGGSRLAEPMSVPEVGSWSVLADPSGSMFCAFTPPN</sequence>
<dbReference type="InterPro" id="IPR029068">
    <property type="entry name" value="Glyas_Bleomycin-R_OHBP_Dase"/>
</dbReference>
<feature type="region of interest" description="Disordered" evidence="1">
    <location>
        <begin position="17"/>
        <end position="49"/>
    </location>
</feature>
<dbReference type="PROSITE" id="PS51819">
    <property type="entry name" value="VOC"/>
    <property type="match status" value="2"/>
</dbReference>
<dbReference type="PANTHER" id="PTHR33993:SF14">
    <property type="entry name" value="GB|AAF24581.1"/>
    <property type="match status" value="1"/>
</dbReference>
<evidence type="ECO:0000259" key="2">
    <source>
        <dbReference type="PROSITE" id="PS51819"/>
    </source>
</evidence>
<proteinExistence type="predicted"/>
<gene>
    <name evidence="3" type="ORF">FB566_1918</name>
</gene>
<reference evidence="3 4" key="1">
    <citation type="submission" date="2019-06" db="EMBL/GenBank/DDBJ databases">
        <title>Sequencing the genomes of 1000 actinobacteria strains.</title>
        <authorList>
            <person name="Klenk H.-P."/>
        </authorList>
    </citation>
    <scope>NUCLEOTIDE SEQUENCE [LARGE SCALE GENOMIC DNA]</scope>
    <source>
        <strain evidence="3 4">DSM 45928</strain>
    </source>
</reference>
<dbReference type="AlphaFoldDB" id="A0A543AUY9"/>
<dbReference type="Pfam" id="PF00903">
    <property type="entry name" value="Glyoxalase"/>
    <property type="match status" value="1"/>
</dbReference>
<evidence type="ECO:0000313" key="3">
    <source>
        <dbReference type="EMBL" id="TQL76390.1"/>
    </source>
</evidence>
<evidence type="ECO:0000313" key="4">
    <source>
        <dbReference type="Proteomes" id="UP000317043"/>
    </source>
</evidence>
<dbReference type="InParanoid" id="A0A543AUY9"/>
<accession>A0A543AUY9</accession>
<feature type="domain" description="VOC" evidence="2">
    <location>
        <begin position="78"/>
        <end position="191"/>
    </location>
</feature>